<feature type="compositionally biased region" description="Low complexity" evidence="1">
    <location>
        <begin position="15"/>
        <end position="28"/>
    </location>
</feature>
<reference evidence="3 4" key="1">
    <citation type="submission" date="2012-02" db="EMBL/GenBank/DDBJ databases">
        <title>Complete genome sequence of Phycisphaera mikurensis NBRC 102666.</title>
        <authorList>
            <person name="Ankai A."/>
            <person name="Hosoyama A."/>
            <person name="Terui Y."/>
            <person name="Sekine M."/>
            <person name="Fukai R."/>
            <person name="Kato Y."/>
            <person name="Nakamura S."/>
            <person name="Yamada-Narita S."/>
            <person name="Kawakoshi A."/>
            <person name="Fukunaga Y."/>
            <person name="Yamazaki S."/>
            <person name="Fujita N."/>
        </authorList>
    </citation>
    <scope>NUCLEOTIDE SEQUENCE [LARGE SCALE GENOMIC DNA]</scope>
    <source>
        <strain evidence="4">NBRC 102666 / KCTC 22515 / FYK2301M01</strain>
    </source>
</reference>
<organism evidence="3 4">
    <name type="scientific">Phycisphaera mikurensis (strain NBRC 102666 / KCTC 22515 / FYK2301M01)</name>
    <dbReference type="NCBI Taxonomy" id="1142394"/>
    <lineage>
        <taxon>Bacteria</taxon>
        <taxon>Pseudomonadati</taxon>
        <taxon>Planctomycetota</taxon>
        <taxon>Phycisphaerae</taxon>
        <taxon>Phycisphaerales</taxon>
        <taxon>Phycisphaeraceae</taxon>
        <taxon>Phycisphaera</taxon>
    </lineage>
</organism>
<keyword evidence="2" id="KW-0472">Membrane</keyword>
<proteinExistence type="predicted"/>
<feature type="transmembrane region" description="Helical" evidence="2">
    <location>
        <begin position="37"/>
        <end position="54"/>
    </location>
</feature>
<evidence type="ECO:0000313" key="4">
    <source>
        <dbReference type="Proteomes" id="UP000007881"/>
    </source>
</evidence>
<feature type="transmembrane region" description="Helical" evidence="2">
    <location>
        <begin position="128"/>
        <end position="146"/>
    </location>
</feature>
<feature type="transmembrane region" description="Helical" evidence="2">
    <location>
        <begin position="319"/>
        <end position="338"/>
    </location>
</feature>
<feature type="transmembrane region" description="Helical" evidence="2">
    <location>
        <begin position="186"/>
        <end position="209"/>
    </location>
</feature>
<name>I0IFD3_PHYMF</name>
<feature type="transmembrane region" description="Helical" evidence="2">
    <location>
        <begin position="344"/>
        <end position="365"/>
    </location>
</feature>
<evidence type="ECO:0000256" key="2">
    <source>
        <dbReference type="SAM" id="Phobius"/>
    </source>
</evidence>
<dbReference type="HOGENOM" id="CLU_478054_0_0_0"/>
<feature type="transmembrane region" description="Helical" evidence="2">
    <location>
        <begin position="377"/>
        <end position="396"/>
    </location>
</feature>
<dbReference type="KEGG" id="phm:PSMK_18120"/>
<feature type="transmembrane region" description="Helical" evidence="2">
    <location>
        <begin position="288"/>
        <end position="307"/>
    </location>
</feature>
<gene>
    <name evidence="3" type="ordered locus">PSMK_18120</name>
</gene>
<evidence type="ECO:0000256" key="1">
    <source>
        <dbReference type="SAM" id="MobiDB-lite"/>
    </source>
</evidence>
<keyword evidence="2" id="KW-0812">Transmembrane</keyword>
<dbReference type="Proteomes" id="UP000007881">
    <property type="component" value="Chromosome"/>
</dbReference>
<dbReference type="EMBL" id="AP012338">
    <property type="protein sequence ID" value="BAM03971.1"/>
    <property type="molecule type" value="Genomic_DNA"/>
</dbReference>
<evidence type="ECO:0000313" key="3">
    <source>
        <dbReference type="EMBL" id="BAM03971.1"/>
    </source>
</evidence>
<accession>I0IFD3</accession>
<dbReference type="eggNOG" id="ENOG5034BG4">
    <property type="taxonomic scope" value="Bacteria"/>
</dbReference>
<dbReference type="RefSeq" id="WP_014437189.1">
    <property type="nucleotide sequence ID" value="NC_017080.1"/>
</dbReference>
<protein>
    <submittedName>
        <fullName evidence="3">Hypothetical membrane protein</fullName>
    </submittedName>
</protein>
<dbReference type="AlphaFoldDB" id="I0IFD3"/>
<feature type="transmembrane region" description="Helical" evidence="2">
    <location>
        <begin position="229"/>
        <end position="247"/>
    </location>
</feature>
<keyword evidence="4" id="KW-1185">Reference proteome</keyword>
<sequence>MPSATPRPENRRTPTRSNAPAAAGVASATPRRRRVRGLLLATFFLGLGGLYGLVPPSPDQFELTYVAWRLNAGAAPYAGVIDMNWPGAFWLHQAIAWLPQGPVFPWRLLDFAIAAAAAAATARWLKPALGPVAAAAVLLGYPLVYADPRLYWFSGQRDAVCFHLALLAAAWQVSSLRRPRASADLGVGALVAFAVLVKPLALVAAPALLVHNLLHRGQPLGRGLRRAGWNVIGGSATLLIALVLVRLQGAPWPGLVDAAFVYNLIAQGDNALPAATLLALLGRFAADVWAVFGTAALVGLGLLAARAGAAGPGADARRLVLVLLPAGLAVYLLQGKGFNYHLSWLHGTVMIVALATAGVAAGTAARGFARGRLAVPRPVSVASLVLAAAVGVALAAKAANQLKPAAAAAGFTPRAAYLADFNAGVGTTFAEAEALAAALRAKVPPGVEPQAVPAFVFADATSINLLSGRPLPTAFYYPRVLIAVHGSPGSADLARRWDERFARELAAADVDEAWLSADILGIARSKNAPVAAVVDAWLAAGFEPHGRVGGLEHWVRRGPAATGLNAPARP</sequence>
<keyword evidence="2" id="KW-1133">Transmembrane helix</keyword>
<feature type="region of interest" description="Disordered" evidence="1">
    <location>
        <begin position="1"/>
        <end position="28"/>
    </location>
</feature>